<dbReference type="InterPro" id="IPR025520">
    <property type="entry name" value="DUF4408"/>
</dbReference>
<keyword evidence="5" id="KW-1185">Reference proteome</keyword>
<name>A0AAD7PJH7_QUISA</name>
<evidence type="ECO:0000256" key="1">
    <source>
        <dbReference type="SAM" id="MobiDB-lite"/>
    </source>
</evidence>
<dbReference type="PANTHER" id="PTHR35762:SF5">
    <property type="entry name" value="DUF4408 DOMAIN-CONTAINING PROTEIN"/>
    <property type="match status" value="1"/>
</dbReference>
<reference evidence="4" key="1">
    <citation type="journal article" date="2023" name="Science">
        <title>Elucidation of the pathway for biosynthesis of saponin adjuvants from the soapbark tree.</title>
        <authorList>
            <person name="Reed J."/>
            <person name="Orme A."/>
            <person name="El-Demerdash A."/>
            <person name="Owen C."/>
            <person name="Martin L.B.B."/>
            <person name="Misra R.C."/>
            <person name="Kikuchi S."/>
            <person name="Rejzek M."/>
            <person name="Martin A.C."/>
            <person name="Harkess A."/>
            <person name="Leebens-Mack J."/>
            <person name="Louveau T."/>
            <person name="Stephenson M.J."/>
            <person name="Osbourn A."/>
        </authorList>
    </citation>
    <scope>NUCLEOTIDE SEQUENCE</scope>
    <source>
        <strain evidence="4">S10</strain>
    </source>
</reference>
<evidence type="ECO:0000256" key="2">
    <source>
        <dbReference type="SAM" id="Phobius"/>
    </source>
</evidence>
<proteinExistence type="predicted"/>
<protein>
    <submittedName>
        <fullName evidence="4">Zinc finger E-box-binding homeobox 1</fullName>
    </submittedName>
</protein>
<dbReference type="KEGG" id="qsa:O6P43_023819"/>
<feature type="transmembrane region" description="Helical" evidence="2">
    <location>
        <begin position="16"/>
        <end position="37"/>
    </location>
</feature>
<dbReference type="AlphaFoldDB" id="A0AAD7PJH7"/>
<feature type="transmembrane region" description="Helical" evidence="2">
    <location>
        <begin position="57"/>
        <end position="75"/>
    </location>
</feature>
<gene>
    <name evidence="4" type="ORF">O6P43_023819</name>
</gene>
<organism evidence="4 5">
    <name type="scientific">Quillaja saponaria</name>
    <name type="common">Soap bark tree</name>
    <dbReference type="NCBI Taxonomy" id="32244"/>
    <lineage>
        <taxon>Eukaryota</taxon>
        <taxon>Viridiplantae</taxon>
        <taxon>Streptophyta</taxon>
        <taxon>Embryophyta</taxon>
        <taxon>Tracheophyta</taxon>
        <taxon>Spermatophyta</taxon>
        <taxon>Magnoliopsida</taxon>
        <taxon>eudicotyledons</taxon>
        <taxon>Gunneridae</taxon>
        <taxon>Pentapetalae</taxon>
        <taxon>rosids</taxon>
        <taxon>fabids</taxon>
        <taxon>Fabales</taxon>
        <taxon>Quillajaceae</taxon>
        <taxon>Quillaja</taxon>
    </lineage>
</organism>
<accession>A0AAD7PJH7</accession>
<feature type="region of interest" description="Disordered" evidence="1">
    <location>
        <begin position="181"/>
        <end position="201"/>
    </location>
</feature>
<dbReference type="GO" id="GO:0003677">
    <property type="term" value="F:DNA binding"/>
    <property type="evidence" value="ECO:0007669"/>
    <property type="project" value="UniProtKB-KW"/>
</dbReference>
<keyword evidence="2" id="KW-0812">Transmembrane</keyword>
<evidence type="ECO:0000259" key="3">
    <source>
        <dbReference type="Pfam" id="PF14364"/>
    </source>
</evidence>
<feature type="domain" description="DUF4408" evidence="3">
    <location>
        <begin position="54"/>
        <end position="79"/>
    </location>
</feature>
<keyword evidence="4" id="KW-0371">Homeobox</keyword>
<comment type="caution">
    <text evidence="4">The sequence shown here is derived from an EMBL/GenBank/DDBJ whole genome shotgun (WGS) entry which is preliminary data.</text>
</comment>
<evidence type="ECO:0000313" key="4">
    <source>
        <dbReference type="EMBL" id="KAJ7957522.1"/>
    </source>
</evidence>
<dbReference type="Proteomes" id="UP001163823">
    <property type="component" value="Chromosome 9"/>
</dbReference>
<keyword evidence="2" id="KW-0472">Membrane</keyword>
<dbReference type="EMBL" id="JARAOO010000009">
    <property type="protein sequence ID" value="KAJ7957522.1"/>
    <property type="molecule type" value="Genomic_DNA"/>
</dbReference>
<dbReference type="Pfam" id="PF14364">
    <property type="entry name" value="DUF4408"/>
    <property type="match status" value="1"/>
</dbReference>
<sequence length="224" mass="26310">MDGIKLKTSTHQQTQIVYNSILHCFIALTCFLLSYAYWFPSNHFVFVYVPNMWASLLKPKCLFIVVNVIVVLLVGESKFVNSHASSRRTEIYDEYVERRQNMRGEYYINTVQEMKINITKENVKIVEHDHEEVVQKKEVKEVVMEHDHQEIVPKKEVKEVVMEHDHQEVVQRKEVKEVVKVGDVGNEDQGREGDDGLPAEELNKRVEEFIARVNRQRRLEALDN</sequence>
<dbReference type="PANTHER" id="PTHR35762">
    <property type="entry name" value="TRANSMEMBRANE PROTEIN"/>
    <property type="match status" value="1"/>
</dbReference>
<evidence type="ECO:0000313" key="5">
    <source>
        <dbReference type="Proteomes" id="UP001163823"/>
    </source>
</evidence>
<keyword evidence="4" id="KW-0238">DNA-binding</keyword>
<keyword evidence="2" id="KW-1133">Transmembrane helix</keyword>